<evidence type="ECO:0000256" key="1">
    <source>
        <dbReference type="SAM" id="Phobius"/>
    </source>
</evidence>
<sequence>MTADSTKIKAALITLGTAIIVAVFIILKGTEGPISLNSILPSSAVSKGLVVAPSGAVLRSEPSTESGKVGSLPFLTYVEILDDNTSLRKIESQDDKWYRVKISAGEGWIWSGLLALEGSPVYSSNIVPNKSDLEIIKGLKLAYFADKVYIYDGLNSLAGVSGKSEWKVFKPSERVEGKKLMLVQGLASYEQKSFIKGTKRNSNVELLLAVDMENGQYEFIKANQDGKSLSKIEMMIMFGANNGLY</sequence>
<evidence type="ECO:0000313" key="4">
    <source>
        <dbReference type="Proteomes" id="UP000245466"/>
    </source>
</evidence>
<feature type="domain" description="SH3b" evidence="2">
    <location>
        <begin position="55"/>
        <end position="114"/>
    </location>
</feature>
<feature type="transmembrane region" description="Helical" evidence="1">
    <location>
        <begin position="12"/>
        <end position="30"/>
    </location>
</feature>
<dbReference type="Pfam" id="PF08239">
    <property type="entry name" value="SH3_3"/>
    <property type="match status" value="1"/>
</dbReference>
<dbReference type="Gene3D" id="2.30.30.40">
    <property type="entry name" value="SH3 Domains"/>
    <property type="match status" value="1"/>
</dbReference>
<gene>
    <name evidence="3" type="ORF">C8E01_1077</name>
</gene>
<keyword evidence="1" id="KW-0812">Transmembrane</keyword>
<protein>
    <submittedName>
        <fullName evidence="3">SH3 domain-containing protein</fullName>
    </submittedName>
</protein>
<dbReference type="Proteomes" id="UP000245466">
    <property type="component" value="Unassembled WGS sequence"/>
</dbReference>
<name>A0A2U1AVE2_9BACT</name>
<dbReference type="EMBL" id="QEKI01000007">
    <property type="protein sequence ID" value="PVY40378.1"/>
    <property type="molecule type" value="Genomic_DNA"/>
</dbReference>
<comment type="caution">
    <text evidence="3">The sequence shown here is derived from an EMBL/GenBank/DDBJ whole genome shotgun (WGS) entry which is preliminary data.</text>
</comment>
<dbReference type="InterPro" id="IPR003646">
    <property type="entry name" value="SH3-like_bac-type"/>
</dbReference>
<evidence type="ECO:0000259" key="2">
    <source>
        <dbReference type="Pfam" id="PF08239"/>
    </source>
</evidence>
<keyword evidence="1" id="KW-1133">Transmembrane helix</keyword>
<proteinExistence type="predicted"/>
<keyword evidence="1" id="KW-0472">Membrane</keyword>
<keyword evidence="4" id="KW-1185">Reference proteome</keyword>
<evidence type="ECO:0000313" key="3">
    <source>
        <dbReference type="EMBL" id="PVY40378.1"/>
    </source>
</evidence>
<dbReference type="AlphaFoldDB" id="A0A2U1AVE2"/>
<dbReference type="RefSeq" id="WP_116543695.1">
    <property type="nucleotide sequence ID" value="NZ_QEKI01000007.1"/>
</dbReference>
<dbReference type="OrthoDB" id="743724at2"/>
<reference evidence="3 4" key="1">
    <citation type="submission" date="2018-04" db="EMBL/GenBank/DDBJ databases">
        <title>Genomic Encyclopedia of Type Strains, Phase IV (KMG-IV): sequencing the most valuable type-strain genomes for metagenomic binning, comparative biology and taxonomic classification.</title>
        <authorList>
            <person name="Goeker M."/>
        </authorList>
    </citation>
    <scope>NUCLEOTIDE SEQUENCE [LARGE SCALE GENOMIC DNA]</scope>
    <source>
        <strain evidence="3 4">DSM 100231</strain>
    </source>
</reference>
<accession>A0A2U1AVE2</accession>
<organism evidence="3 4">
    <name type="scientific">Pontibacter virosus</name>
    <dbReference type="NCBI Taxonomy" id="1765052"/>
    <lineage>
        <taxon>Bacteria</taxon>
        <taxon>Pseudomonadati</taxon>
        <taxon>Bacteroidota</taxon>
        <taxon>Cytophagia</taxon>
        <taxon>Cytophagales</taxon>
        <taxon>Hymenobacteraceae</taxon>
        <taxon>Pontibacter</taxon>
    </lineage>
</organism>